<comment type="caution">
    <text evidence="2">The sequence shown here is derived from an EMBL/GenBank/DDBJ whole genome shotgun (WGS) entry which is preliminary data.</text>
</comment>
<dbReference type="GO" id="GO:0005673">
    <property type="term" value="C:transcription factor TFIIE complex"/>
    <property type="evidence" value="ECO:0007669"/>
    <property type="project" value="InterPro"/>
</dbReference>
<dbReference type="Pfam" id="PF18121">
    <property type="entry name" value="TFA2_Winged_2"/>
    <property type="match status" value="1"/>
</dbReference>
<dbReference type="AlphaFoldDB" id="A0A1W0AC55"/>
<dbReference type="GO" id="GO:0001097">
    <property type="term" value="F:TFIIH-class transcription factor complex binding"/>
    <property type="evidence" value="ECO:0007669"/>
    <property type="project" value="TreeGrafter"/>
</dbReference>
<proteinExistence type="predicted"/>
<name>A0A1W0AC55_9STRA</name>
<sequence length="393" mass="44244">MQWERLARGQTNVLPVASSTLPMGSMASTSTEAVNSRFNRVLQFLNGLPGHRAASKQEIYMNTGIDINVDEEIRDKMQNNEKIRVVDNDYAYKAKFDVKNRDQLVKKLNSNDKGIAAAELLDCYVGIQEDLTELTRSGQIICIKSQDAAEVYYSRRFSFLTEVCAKATVEYGSYMTTVDCNTTEELRRGDCIRVGDHWFRVSNADKKAGIGNPPQPFTTINATTQSKSVSSIADLNIESKSKLKYILPFDTHHVPLDMPFPDHRQVHIHHTKWDVAPKLGKGSGVVPIVKHGCTNDIRELWKKSKDSSWPMDPAQLEVKLVQSGLSTQANVDAHRARRKMFVKNKVKTPRVRKQREIKITNTHLRDTALGKILANGGDNPNEFTLGAVKFDRE</sequence>
<evidence type="ECO:0000313" key="2">
    <source>
        <dbReference type="EMBL" id="OQS07876.1"/>
    </source>
</evidence>
<evidence type="ECO:0000259" key="1">
    <source>
        <dbReference type="Pfam" id="PF18121"/>
    </source>
</evidence>
<protein>
    <recommendedName>
        <fullName evidence="1">TFA2 Winged helix domain-containing protein</fullName>
    </recommendedName>
</protein>
<organism evidence="2 3">
    <name type="scientific">Thraustotheca clavata</name>
    <dbReference type="NCBI Taxonomy" id="74557"/>
    <lineage>
        <taxon>Eukaryota</taxon>
        <taxon>Sar</taxon>
        <taxon>Stramenopiles</taxon>
        <taxon>Oomycota</taxon>
        <taxon>Saprolegniomycetes</taxon>
        <taxon>Saprolegniales</taxon>
        <taxon>Achlyaceae</taxon>
        <taxon>Thraustotheca</taxon>
    </lineage>
</organism>
<dbReference type="InterPro" id="IPR016656">
    <property type="entry name" value="TFIIE-bsu"/>
</dbReference>
<feature type="domain" description="TFA2 Winged helix" evidence="1">
    <location>
        <begin position="99"/>
        <end position="148"/>
    </location>
</feature>
<dbReference type="GO" id="GO:0006367">
    <property type="term" value="P:transcription initiation at RNA polymerase II promoter"/>
    <property type="evidence" value="ECO:0007669"/>
    <property type="project" value="InterPro"/>
</dbReference>
<dbReference type="PANTHER" id="PTHR12716:SF8">
    <property type="entry name" value="TRANSCRIPTION INITIATION FACTOR IIE SUBUNIT BETA"/>
    <property type="match status" value="1"/>
</dbReference>
<reference evidence="2 3" key="1">
    <citation type="journal article" date="2014" name="Genome Biol. Evol.">
        <title>The secreted proteins of Achlya hypogyna and Thraustotheca clavata identify the ancestral oomycete secretome and reveal gene acquisitions by horizontal gene transfer.</title>
        <authorList>
            <person name="Misner I."/>
            <person name="Blouin N."/>
            <person name="Leonard G."/>
            <person name="Richards T.A."/>
            <person name="Lane C.E."/>
        </authorList>
    </citation>
    <scope>NUCLEOTIDE SEQUENCE [LARGE SCALE GENOMIC DNA]</scope>
    <source>
        <strain evidence="2 3">ATCC 34112</strain>
    </source>
</reference>
<dbReference type="OrthoDB" id="3907302at2759"/>
<keyword evidence="3" id="KW-1185">Reference proteome</keyword>
<dbReference type="EMBL" id="JNBS01000043">
    <property type="protein sequence ID" value="OQS07876.1"/>
    <property type="molecule type" value="Genomic_DNA"/>
</dbReference>
<evidence type="ECO:0000313" key="3">
    <source>
        <dbReference type="Proteomes" id="UP000243217"/>
    </source>
</evidence>
<gene>
    <name evidence="2" type="ORF">THRCLA_00131</name>
</gene>
<dbReference type="Proteomes" id="UP000243217">
    <property type="component" value="Unassembled WGS sequence"/>
</dbReference>
<accession>A0A1W0AC55</accession>
<dbReference type="PANTHER" id="PTHR12716">
    <property type="entry name" value="TRANSCRIPTION INITIATION FACTOR IIE, BETA SUBUNIT"/>
    <property type="match status" value="1"/>
</dbReference>
<dbReference type="STRING" id="74557.A0A1W0AC55"/>
<dbReference type="InterPro" id="IPR040501">
    <property type="entry name" value="TFA2_Winged_2"/>
</dbReference>